<dbReference type="GO" id="GO:0003723">
    <property type="term" value="F:RNA binding"/>
    <property type="evidence" value="ECO:0007669"/>
    <property type="project" value="UniProtKB-KW"/>
</dbReference>
<evidence type="ECO:0000256" key="8">
    <source>
        <dbReference type="ARBA" id="ARBA00022840"/>
    </source>
</evidence>
<feature type="domain" description="Helicase C-terminal" evidence="15">
    <location>
        <begin position="352"/>
        <end position="497"/>
    </location>
</feature>
<keyword evidence="7" id="KW-0509">mRNA transport</keyword>
<evidence type="ECO:0000256" key="7">
    <source>
        <dbReference type="ARBA" id="ARBA00022816"/>
    </source>
</evidence>
<evidence type="ECO:0000256" key="1">
    <source>
        <dbReference type="ARBA" id="ARBA00004123"/>
    </source>
</evidence>
<name>A0A5N6H140_ASPFL</name>
<dbReference type="GO" id="GO:0000398">
    <property type="term" value="P:mRNA splicing, via spliceosome"/>
    <property type="evidence" value="ECO:0007669"/>
    <property type="project" value="EnsemblFungi"/>
</dbReference>
<dbReference type="VEuPathDB" id="FungiDB:F9C07_2164831"/>
<dbReference type="InterPro" id="IPR027417">
    <property type="entry name" value="P-loop_NTPase"/>
</dbReference>
<comment type="similarity">
    <text evidence="11">Belongs to the DEAD box helicase family. DECD subfamily.</text>
</comment>
<comment type="catalytic activity">
    <reaction evidence="12">
        <text>ATP + H2O = ADP + phosphate + H(+)</text>
        <dbReference type="Rhea" id="RHEA:13065"/>
        <dbReference type="ChEBI" id="CHEBI:15377"/>
        <dbReference type="ChEBI" id="CHEBI:15378"/>
        <dbReference type="ChEBI" id="CHEBI:30616"/>
        <dbReference type="ChEBI" id="CHEBI:43474"/>
        <dbReference type="ChEBI" id="CHEBI:456216"/>
        <dbReference type="EC" id="3.6.4.13"/>
    </reaction>
</comment>
<reference evidence="16" key="1">
    <citation type="submission" date="2019-04" db="EMBL/GenBank/DDBJ databases">
        <title>Friends and foes A comparative genomics study of 23 Aspergillus species from section Flavi.</title>
        <authorList>
            <consortium name="DOE Joint Genome Institute"/>
            <person name="Kjaerbolling I."/>
            <person name="Vesth T."/>
            <person name="Frisvad J.C."/>
            <person name="Nybo J.L."/>
            <person name="Theobald S."/>
            <person name="Kildgaard S."/>
            <person name="Isbrandt T."/>
            <person name="Kuo A."/>
            <person name="Sato A."/>
            <person name="Lyhne E.K."/>
            <person name="Kogle M.E."/>
            <person name="Wiebenga A."/>
            <person name="Kun R.S."/>
            <person name="Lubbers R.J."/>
            <person name="Makela M.R."/>
            <person name="Barry K."/>
            <person name="Chovatia M."/>
            <person name="Clum A."/>
            <person name="Daum C."/>
            <person name="Haridas S."/>
            <person name="He G."/>
            <person name="LaButti K."/>
            <person name="Lipzen A."/>
            <person name="Mondo S."/>
            <person name="Riley R."/>
            <person name="Salamov A."/>
            <person name="Simmons B.A."/>
            <person name="Magnuson J.K."/>
            <person name="Henrissat B."/>
            <person name="Mortensen U.H."/>
            <person name="Larsen T.O."/>
            <person name="Devries R.P."/>
            <person name="Grigoriev I.V."/>
            <person name="Machida M."/>
            <person name="Baker S.E."/>
            <person name="Andersen M.R."/>
        </authorList>
    </citation>
    <scope>NUCLEOTIDE SEQUENCE [LARGE SCALE GENOMIC DNA]</scope>
    <source>
        <strain evidence="16">CBS 121.62</strain>
    </source>
</reference>
<dbReference type="VEuPathDB" id="FungiDB:AFLA_009364"/>
<dbReference type="GO" id="GO:0006283">
    <property type="term" value="P:transcription-coupled nucleotide-excision repair"/>
    <property type="evidence" value="ECO:0007669"/>
    <property type="project" value="EnsemblFungi"/>
</dbReference>
<sequence length="501" mass="56359">MSHEEDLIDYSDEELQTTDAAATTAAPAANGDAAKKGDLTVSGGRPDKKGSYVGIHSTGFRDFLLKGELLRAITDCGFEHPSEANYGETGFANHPVNLKRKLTSLACLIRRLGGWTDCDADCFLFSKVLWIEYKSNIPFRLTIVQQVCIPTAILNVDVLCQAKSGLGKTAVFVLTTLHQLEPVPGECSVLVMCHTRELAYQIKNEYARFSKYLPDVKTAVFYGGTPIQKDVEVLSNKESYPNIVVGTPGRLNALVRDKKLSLRNVKAFVLDECDKMLDQIDMRRDVQEIFRATPADKQVMMFSATLSQEIRPVCKKFMRNPLEVYVDDDTKLTLHGLQQYYIKLSEAEKNRKLNELLDSLEFNQVIIFVKSTLRANELDKLLRECNFPSIAVHSGVSQEERIKRYKEFKEFNKRICVATDVFGRGIDIERINLAINYDLPADADSYLHRVGRAGRFGTKGLSISFVSNEEDEKVLKDIEKRFEVALPEYPEGGVDSSTYMA</sequence>
<keyword evidence="10" id="KW-0539">Nucleus</keyword>
<keyword evidence="5 16" id="KW-0378">Hydrolase</keyword>
<evidence type="ECO:0000256" key="11">
    <source>
        <dbReference type="ARBA" id="ARBA00038213"/>
    </source>
</evidence>
<keyword evidence="8" id="KW-0067">ATP-binding</keyword>
<dbReference type="SMART" id="SM00487">
    <property type="entry name" value="DEXDc"/>
    <property type="match status" value="1"/>
</dbReference>
<dbReference type="GO" id="GO:0003724">
    <property type="term" value="F:RNA helicase activity"/>
    <property type="evidence" value="ECO:0007669"/>
    <property type="project" value="UniProtKB-EC"/>
</dbReference>
<dbReference type="PROSITE" id="PS51194">
    <property type="entry name" value="HELICASE_CTER"/>
    <property type="match status" value="1"/>
</dbReference>
<accession>A0A5N6H140</accession>
<dbReference type="FunFam" id="3.40.50.300:FF:000111">
    <property type="entry name" value="DEAD-box ATP-dependent RNA helicase"/>
    <property type="match status" value="1"/>
</dbReference>
<keyword evidence="6" id="KW-0347">Helicase</keyword>
<evidence type="ECO:0000256" key="12">
    <source>
        <dbReference type="ARBA" id="ARBA00047984"/>
    </source>
</evidence>
<evidence type="ECO:0000256" key="6">
    <source>
        <dbReference type="ARBA" id="ARBA00022806"/>
    </source>
</evidence>
<dbReference type="SUPFAM" id="SSF52540">
    <property type="entry name" value="P-loop containing nucleoside triphosphate hydrolases"/>
    <property type="match status" value="1"/>
</dbReference>
<dbReference type="Proteomes" id="UP000325434">
    <property type="component" value="Unassembled WGS sequence"/>
</dbReference>
<keyword evidence="3" id="KW-0507">mRNA processing</keyword>
<keyword evidence="9" id="KW-0694">RNA-binding</keyword>
<dbReference type="GO" id="GO:0006406">
    <property type="term" value="P:mRNA export from nucleus"/>
    <property type="evidence" value="ECO:0007669"/>
    <property type="project" value="EnsemblFungi"/>
</dbReference>
<dbReference type="InterPro" id="IPR014001">
    <property type="entry name" value="Helicase_ATP-bd"/>
</dbReference>
<dbReference type="PROSITE" id="PS51192">
    <property type="entry name" value="HELICASE_ATP_BIND_1"/>
    <property type="match status" value="1"/>
</dbReference>
<dbReference type="Gene3D" id="3.40.50.300">
    <property type="entry name" value="P-loop containing nucleotide triphosphate hydrolases"/>
    <property type="match status" value="2"/>
</dbReference>
<dbReference type="EC" id="3.6.4.13" evidence="2"/>
<dbReference type="GO" id="GO:0000781">
    <property type="term" value="C:chromosome, telomeric region"/>
    <property type="evidence" value="ECO:0007669"/>
    <property type="project" value="EnsemblFungi"/>
</dbReference>
<organism evidence="16">
    <name type="scientific">Aspergillus flavus</name>
    <dbReference type="NCBI Taxonomy" id="5059"/>
    <lineage>
        <taxon>Eukaryota</taxon>
        <taxon>Fungi</taxon>
        <taxon>Dikarya</taxon>
        <taxon>Ascomycota</taxon>
        <taxon>Pezizomycotina</taxon>
        <taxon>Eurotiomycetes</taxon>
        <taxon>Eurotiomycetidae</taxon>
        <taxon>Eurotiales</taxon>
        <taxon>Aspergillaceae</taxon>
        <taxon>Aspergillus</taxon>
        <taxon>Aspergillus subgen. Circumdati</taxon>
    </lineage>
</organism>
<evidence type="ECO:0000256" key="13">
    <source>
        <dbReference type="SAM" id="MobiDB-lite"/>
    </source>
</evidence>
<evidence type="ECO:0000256" key="3">
    <source>
        <dbReference type="ARBA" id="ARBA00022664"/>
    </source>
</evidence>
<keyword evidence="4" id="KW-0547">Nucleotide-binding</keyword>
<dbReference type="GO" id="GO:0005524">
    <property type="term" value="F:ATP binding"/>
    <property type="evidence" value="ECO:0007669"/>
    <property type="project" value="UniProtKB-KW"/>
</dbReference>
<dbReference type="CDD" id="cd18787">
    <property type="entry name" value="SF2_C_DEAD"/>
    <property type="match status" value="1"/>
</dbReference>
<feature type="domain" description="Helicase ATP-binding" evidence="14">
    <location>
        <begin position="149"/>
        <end position="324"/>
    </location>
</feature>
<dbReference type="CDD" id="cd17950">
    <property type="entry name" value="DEADc_DDX39"/>
    <property type="match status" value="1"/>
</dbReference>
<dbReference type="Pfam" id="PF00271">
    <property type="entry name" value="Helicase_C"/>
    <property type="match status" value="1"/>
</dbReference>
<evidence type="ECO:0000313" key="16">
    <source>
        <dbReference type="EMBL" id="KAB8247928.1"/>
    </source>
</evidence>
<evidence type="ECO:0000259" key="15">
    <source>
        <dbReference type="PROSITE" id="PS51194"/>
    </source>
</evidence>
<dbReference type="GO" id="GO:0031124">
    <property type="term" value="P:mRNA 3'-end processing"/>
    <property type="evidence" value="ECO:0007669"/>
    <property type="project" value="EnsemblFungi"/>
</dbReference>
<dbReference type="AlphaFoldDB" id="A0A5N6H140"/>
<evidence type="ECO:0000259" key="14">
    <source>
        <dbReference type="PROSITE" id="PS51192"/>
    </source>
</evidence>
<evidence type="ECO:0000256" key="2">
    <source>
        <dbReference type="ARBA" id="ARBA00012552"/>
    </source>
</evidence>
<dbReference type="InterPro" id="IPR011545">
    <property type="entry name" value="DEAD/DEAH_box_helicase_dom"/>
</dbReference>
<evidence type="ECO:0000256" key="5">
    <source>
        <dbReference type="ARBA" id="ARBA00022801"/>
    </source>
</evidence>
<dbReference type="EMBL" id="ML734584">
    <property type="protein sequence ID" value="KAB8247928.1"/>
    <property type="molecule type" value="Genomic_DNA"/>
</dbReference>
<proteinExistence type="inferred from homology"/>
<dbReference type="GO" id="GO:0000346">
    <property type="term" value="C:transcription export complex"/>
    <property type="evidence" value="ECO:0007669"/>
    <property type="project" value="EnsemblFungi"/>
</dbReference>
<dbReference type="SMART" id="SM00490">
    <property type="entry name" value="HELICc"/>
    <property type="match status" value="1"/>
</dbReference>
<dbReference type="GO" id="GO:0016787">
    <property type="term" value="F:hydrolase activity"/>
    <property type="evidence" value="ECO:0007669"/>
    <property type="project" value="UniProtKB-KW"/>
</dbReference>
<keyword evidence="7" id="KW-0813">Transport</keyword>
<comment type="subcellular location">
    <subcellularLocation>
        <location evidence="1">Nucleus</location>
    </subcellularLocation>
</comment>
<evidence type="ECO:0000256" key="4">
    <source>
        <dbReference type="ARBA" id="ARBA00022741"/>
    </source>
</evidence>
<dbReference type="Pfam" id="PF00270">
    <property type="entry name" value="DEAD"/>
    <property type="match status" value="1"/>
</dbReference>
<evidence type="ECO:0000256" key="9">
    <source>
        <dbReference type="ARBA" id="ARBA00022884"/>
    </source>
</evidence>
<protein>
    <recommendedName>
        <fullName evidence="2">RNA helicase</fullName>
        <ecNumber evidence="2">3.6.4.13</ecNumber>
    </recommendedName>
</protein>
<dbReference type="InterPro" id="IPR001650">
    <property type="entry name" value="Helicase_C-like"/>
</dbReference>
<gene>
    <name evidence="16" type="ORF">BDV35DRAFT_379367</name>
</gene>
<dbReference type="GO" id="GO:0006368">
    <property type="term" value="P:transcription elongation by RNA polymerase II"/>
    <property type="evidence" value="ECO:0007669"/>
    <property type="project" value="EnsemblFungi"/>
</dbReference>
<dbReference type="PANTHER" id="PTHR47958">
    <property type="entry name" value="ATP-DEPENDENT RNA HELICASE DBP3"/>
    <property type="match status" value="1"/>
</dbReference>
<evidence type="ECO:0000256" key="10">
    <source>
        <dbReference type="ARBA" id="ARBA00023242"/>
    </source>
</evidence>
<dbReference type="GO" id="GO:0031509">
    <property type="term" value="P:subtelomeric heterochromatin formation"/>
    <property type="evidence" value="ECO:0007669"/>
    <property type="project" value="EnsemblFungi"/>
</dbReference>
<feature type="compositionally biased region" description="Low complexity" evidence="13">
    <location>
        <begin position="23"/>
        <end position="32"/>
    </location>
</feature>
<feature type="region of interest" description="Disordered" evidence="13">
    <location>
        <begin position="23"/>
        <end position="42"/>
    </location>
</feature>